<feature type="transmembrane region" description="Helical" evidence="12">
    <location>
        <begin position="213"/>
        <end position="233"/>
    </location>
</feature>
<evidence type="ECO:0000256" key="11">
    <source>
        <dbReference type="ARBA" id="ARBA00048899"/>
    </source>
</evidence>
<evidence type="ECO:0000256" key="3">
    <source>
        <dbReference type="ARBA" id="ARBA00007063"/>
    </source>
</evidence>
<dbReference type="Pfam" id="PF03901">
    <property type="entry name" value="Glyco_transf_22"/>
    <property type="match status" value="1"/>
</dbReference>
<comment type="caution">
    <text evidence="12">Lacks conserved residue(s) required for the propagation of feature annotation.</text>
</comment>
<keyword evidence="6 12" id="KW-0812">Transmembrane</keyword>
<comment type="subcellular location">
    <subcellularLocation>
        <location evidence="1 12">Endoplasmic reticulum membrane</location>
        <topology evidence="1 12">Multi-pass membrane protein</topology>
    </subcellularLocation>
</comment>
<dbReference type="EMBL" id="JAVFHQ010000002">
    <property type="protein sequence ID" value="KAK4550024.1"/>
    <property type="molecule type" value="Genomic_DNA"/>
</dbReference>
<keyword evidence="4 12" id="KW-0328">Glycosyltransferase</keyword>
<dbReference type="AlphaFoldDB" id="A0AAV9JXD9"/>
<dbReference type="InterPro" id="IPR005599">
    <property type="entry name" value="GPI_mannosylTrfase"/>
</dbReference>
<accession>A0AAV9JXD9</accession>
<sequence length="582" mass="64622">MSLSPPYHTWSTLQIGADWQRTRDERTMEKLLTSIWPPLLLFAVVGLHLVCAPYTKVEESFNIQATHDILTHGVPWTNSSAIFADKYDHVAFPGSVPRTFVGALLLAGVATPFKALYQMQDSALMQTVVRAVLGCANAAALYSVKRAVDTAYGKTAGKWYILLQASQFHVMFYASRTLPNMFAFAITTYALGKLILVKAVASKSPRSAKRRRLALYLLTIAGIIFRSEVAILLAAETGYLLTRQHRPSLTKEILPAGLAGVALGLITTISVDSFFWQQVPLWPEWVGFYYNTILGKSSEWGTSPYHYYFLNALPRLLLNPATYLMCIPLALATRATHKTSQDILVPHVAFIVVYSLLPHKEWRFVIYSVPAFTAVASAGAGWVWTRRTKSALYRALSFVLVLSTLASAAASVVLLYISSLNYPGGSALTLLHGMTATGSESNKTVHVYLDNLACQTGVTRFQQIRPNWVYDKTEADELLLDPMFWQQFDYVLAEKPERVIGSWAPVATQYGYGGLSLRPEVHADVLSFAAPPGRLLEVVQRAYNDFARFVRGRVTRGYWPAVVMEPKLYILQREAPPAAAGH</sequence>
<keyword evidence="5" id="KW-0808">Transferase</keyword>
<name>A0AAV9JXD9_9PEZI</name>
<proteinExistence type="inferred from homology"/>
<dbReference type="Proteomes" id="UP001324427">
    <property type="component" value="Unassembled WGS sequence"/>
</dbReference>
<evidence type="ECO:0000256" key="8">
    <source>
        <dbReference type="ARBA" id="ARBA00022989"/>
    </source>
</evidence>
<evidence type="ECO:0000313" key="14">
    <source>
        <dbReference type="Proteomes" id="UP001324427"/>
    </source>
</evidence>
<feature type="transmembrane region" description="Helical" evidence="12">
    <location>
        <begin position="181"/>
        <end position="201"/>
    </location>
</feature>
<comment type="caution">
    <text evidence="13">The sequence shown here is derived from an EMBL/GenBank/DDBJ whole genome shotgun (WGS) entry which is preliminary data.</text>
</comment>
<evidence type="ECO:0000256" key="12">
    <source>
        <dbReference type="RuleBase" id="RU363075"/>
    </source>
</evidence>
<comment type="function">
    <text evidence="10">Mannosyltransferase that operates in the biosynthetic pathway of dolichol-linked oligosaccharides, the glycan precursors employed in protein asparagine (N)-glycosylation. The assembly of dolichol-linked oligosaccharides begins on the cytosolic side of the endoplasmic reticulum membrane and finishes in its lumen. The sequential addition of sugars to dolichol pyrophosphate produces dolichol-linked oligosaccharides containing fourteen sugars, including two GlcNAcs, nine mannoses and three glucoses. Once assembled, the oligosaccharide is transferred from the lipid to nascent proteins by oligosaccharyltransferases. In the lumen of the endoplasmic reticulum, adds the eighth mannose residue in an alpha-1,6 linkage onto Man(7)GlcNAc(2)-PP-dolichol to produce Man(8)GlcNAc(2)-PP-dolichol.</text>
</comment>
<comment type="catalytic activity">
    <reaction evidence="11">
        <text>an alpha-D-Man-(1-&gt;2)-alpha-D-Man-(1-&gt;2)-alpha-D-Man-(1-&gt;3)-[alpha-D-Man-(1-&gt;2)-alpha-D-Man-(1-&gt;3)-alpha-D-Man-(1-&gt;6)]-beta-D-Man-(1-&gt;4)-beta-D-GlcNAc-(1-&gt;4)-alpha-D-GlcNAc-diphospho-di-trans,poly-cis-dolichol + a di-trans,poly-cis-dolichyl beta-D-mannosyl phosphate = an alpha-D-Man-(1-&gt;2)-alpha-D-Man-(1-&gt;2)-alpha-D-Man-(1-&gt;3)-[alpha-D-Man-(1-&gt;2)-alpha-D-Man-(1-&gt;3)-[alpha-D-Man-(1-&gt;6)]-alpha-D-Man-(1-&gt;6)]-beta-D-Man-(1-&gt;4)-beta-D-GlcNAc-(1-&gt;4)-alpha-D-GlcNAc-diphospho-di-trans,poly-cis-dolichol + a di-trans,poly-cis-dolichyl phosphate + H(+)</text>
        <dbReference type="Rhea" id="RHEA:29535"/>
        <dbReference type="Rhea" id="RHEA-COMP:19498"/>
        <dbReference type="Rhea" id="RHEA-COMP:19501"/>
        <dbReference type="Rhea" id="RHEA-COMP:19518"/>
        <dbReference type="Rhea" id="RHEA-COMP:19519"/>
        <dbReference type="ChEBI" id="CHEBI:15378"/>
        <dbReference type="ChEBI" id="CHEBI:57683"/>
        <dbReference type="ChEBI" id="CHEBI:58211"/>
        <dbReference type="ChEBI" id="CHEBI:132517"/>
        <dbReference type="ChEBI" id="CHEBI:132519"/>
        <dbReference type="EC" id="2.4.1.260"/>
    </reaction>
    <physiologicalReaction direction="left-to-right" evidence="11">
        <dbReference type="Rhea" id="RHEA:29536"/>
    </physiologicalReaction>
</comment>
<evidence type="ECO:0000256" key="2">
    <source>
        <dbReference type="ARBA" id="ARBA00004922"/>
    </source>
</evidence>
<feature type="transmembrane region" description="Helical" evidence="12">
    <location>
        <begin position="396"/>
        <end position="417"/>
    </location>
</feature>
<gene>
    <name evidence="13" type="ORF">LTR36_002991</name>
</gene>
<evidence type="ECO:0000313" key="13">
    <source>
        <dbReference type="EMBL" id="KAK4550024.1"/>
    </source>
</evidence>
<dbReference type="GO" id="GO:0005789">
    <property type="term" value="C:endoplasmic reticulum membrane"/>
    <property type="evidence" value="ECO:0007669"/>
    <property type="project" value="UniProtKB-SubCell"/>
</dbReference>
<reference evidence="13 14" key="1">
    <citation type="submission" date="2021-11" db="EMBL/GenBank/DDBJ databases">
        <title>Black yeast isolated from Biological Soil Crust.</title>
        <authorList>
            <person name="Kurbessoian T."/>
        </authorList>
    </citation>
    <scope>NUCLEOTIDE SEQUENCE [LARGE SCALE GENOMIC DNA]</scope>
    <source>
        <strain evidence="13 14">CCFEE 5522</strain>
    </source>
</reference>
<evidence type="ECO:0000256" key="4">
    <source>
        <dbReference type="ARBA" id="ARBA00022676"/>
    </source>
</evidence>
<keyword evidence="7 12" id="KW-0256">Endoplasmic reticulum</keyword>
<organism evidence="13 14">
    <name type="scientific">Oleoguttula mirabilis</name>
    <dbReference type="NCBI Taxonomy" id="1507867"/>
    <lineage>
        <taxon>Eukaryota</taxon>
        <taxon>Fungi</taxon>
        <taxon>Dikarya</taxon>
        <taxon>Ascomycota</taxon>
        <taxon>Pezizomycotina</taxon>
        <taxon>Dothideomycetes</taxon>
        <taxon>Dothideomycetidae</taxon>
        <taxon>Mycosphaerellales</taxon>
        <taxon>Teratosphaeriaceae</taxon>
        <taxon>Oleoguttula</taxon>
    </lineage>
</organism>
<dbReference type="GO" id="GO:0052917">
    <property type="term" value="F:dol-P-Man:Man(7)GlcNAc(2)-PP-Dol alpha-1,6-mannosyltransferase activity"/>
    <property type="evidence" value="ECO:0007669"/>
    <property type="project" value="UniProtKB-EC"/>
</dbReference>
<evidence type="ECO:0000256" key="9">
    <source>
        <dbReference type="ARBA" id="ARBA00023136"/>
    </source>
</evidence>
<keyword evidence="14" id="KW-1185">Reference proteome</keyword>
<dbReference type="GO" id="GO:0006487">
    <property type="term" value="P:protein N-linked glycosylation"/>
    <property type="evidence" value="ECO:0007669"/>
    <property type="project" value="TreeGrafter"/>
</dbReference>
<evidence type="ECO:0000256" key="7">
    <source>
        <dbReference type="ARBA" id="ARBA00022824"/>
    </source>
</evidence>
<feature type="transmembrane region" description="Helical" evidence="12">
    <location>
        <begin position="365"/>
        <end position="384"/>
    </location>
</feature>
<evidence type="ECO:0000256" key="5">
    <source>
        <dbReference type="ARBA" id="ARBA00022679"/>
    </source>
</evidence>
<protein>
    <recommendedName>
        <fullName evidence="12">Mannosyltransferase</fullName>
        <ecNumber evidence="12">2.4.1.-</ecNumber>
    </recommendedName>
</protein>
<dbReference type="PANTHER" id="PTHR22760">
    <property type="entry name" value="GLYCOSYLTRANSFERASE"/>
    <property type="match status" value="1"/>
</dbReference>
<comment type="pathway">
    <text evidence="2">Protein modification; protein glycosylation.</text>
</comment>
<dbReference type="PANTHER" id="PTHR22760:SF1">
    <property type="entry name" value="DOL-P-MAN:MAN(7)GLCNAC(2)-PP-DOL ALPHA-1,6-MANNOSYLTRANSFERASE"/>
    <property type="match status" value="1"/>
</dbReference>
<dbReference type="EC" id="2.4.1.-" evidence="12"/>
<evidence type="ECO:0000256" key="6">
    <source>
        <dbReference type="ARBA" id="ARBA00022692"/>
    </source>
</evidence>
<evidence type="ECO:0000256" key="10">
    <source>
        <dbReference type="ARBA" id="ARBA00044721"/>
    </source>
</evidence>
<comment type="similarity">
    <text evidence="3 12">Belongs to the glycosyltransferase 22 family.</text>
</comment>
<evidence type="ECO:0000256" key="1">
    <source>
        <dbReference type="ARBA" id="ARBA00004477"/>
    </source>
</evidence>
<keyword evidence="8 12" id="KW-1133">Transmembrane helix</keyword>
<keyword evidence="9 12" id="KW-0472">Membrane</keyword>